<keyword evidence="1" id="KW-0472">Membrane</keyword>
<comment type="caution">
    <text evidence="2">The sequence shown here is derived from an EMBL/GenBank/DDBJ whole genome shotgun (WGS) entry which is preliminary data.</text>
</comment>
<evidence type="ECO:0000256" key="1">
    <source>
        <dbReference type="SAM" id="Phobius"/>
    </source>
</evidence>
<dbReference type="EMBL" id="JAYMYR010000009">
    <property type="protein sequence ID" value="KAK7343131.1"/>
    <property type="molecule type" value="Genomic_DNA"/>
</dbReference>
<dbReference type="Proteomes" id="UP001374584">
    <property type="component" value="Unassembled WGS sequence"/>
</dbReference>
<evidence type="ECO:0000313" key="2">
    <source>
        <dbReference type="EMBL" id="KAK7343131.1"/>
    </source>
</evidence>
<dbReference type="AlphaFoldDB" id="A0AAN9QQP5"/>
<keyword evidence="3" id="KW-1185">Reference proteome</keyword>
<evidence type="ECO:0000313" key="3">
    <source>
        <dbReference type="Proteomes" id="UP001374584"/>
    </source>
</evidence>
<gene>
    <name evidence="2" type="ORF">VNO80_26094</name>
</gene>
<feature type="transmembrane region" description="Helical" evidence="1">
    <location>
        <begin position="33"/>
        <end position="53"/>
    </location>
</feature>
<sequence>MSLRSAAAPFSMYEKVIRSEQVKERKEERRRIVRLRLSCYLLVIASVLINLGFKDLPLTRQGEVYGKGKVTHDPLHVDPLVDL</sequence>
<name>A0AAN9QQP5_PHACN</name>
<organism evidence="2 3">
    <name type="scientific">Phaseolus coccineus</name>
    <name type="common">Scarlet runner bean</name>
    <name type="synonym">Phaseolus multiflorus</name>
    <dbReference type="NCBI Taxonomy" id="3886"/>
    <lineage>
        <taxon>Eukaryota</taxon>
        <taxon>Viridiplantae</taxon>
        <taxon>Streptophyta</taxon>
        <taxon>Embryophyta</taxon>
        <taxon>Tracheophyta</taxon>
        <taxon>Spermatophyta</taxon>
        <taxon>Magnoliopsida</taxon>
        <taxon>eudicotyledons</taxon>
        <taxon>Gunneridae</taxon>
        <taxon>Pentapetalae</taxon>
        <taxon>rosids</taxon>
        <taxon>fabids</taxon>
        <taxon>Fabales</taxon>
        <taxon>Fabaceae</taxon>
        <taxon>Papilionoideae</taxon>
        <taxon>50 kb inversion clade</taxon>
        <taxon>NPAAA clade</taxon>
        <taxon>indigoferoid/millettioid clade</taxon>
        <taxon>Phaseoleae</taxon>
        <taxon>Phaseolus</taxon>
    </lineage>
</organism>
<proteinExistence type="predicted"/>
<keyword evidence="1" id="KW-1133">Transmembrane helix</keyword>
<reference evidence="2 3" key="1">
    <citation type="submission" date="2024-01" db="EMBL/GenBank/DDBJ databases">
        <title>The genomes of 5 underutilized Papilionoideae crops provide insights into root nodulation and disease resistanc.</title>
        <authorList>
            <person name="Jiang F."/>
        </authorList>
    </citation>
    <scope>NUCLEOTIDE SEQUENCE [LARGE SCALE GENOMIC DNA]</scope>
    <source>
        <strain evidence="2">JINMINGXINNONG_FW02</strain>
        <tissue evidence="2">Leaves</tissue>
    </source>
</reference>
<keyword evidence="1" id="KW-0812">Transmembrane</keyword>
<protein>
    <submittedName>
        <fullName evidence="2">Uncharacterized protein</fullName>
    </submittedName>
</protein>
<accession>A0AAN9QQP5</accession>